<comment type="caution">
    <text evidence="6">The sequence shown here is derived from an EMBL/GenBank/DDBJ whole genome shotgun (WGS) entry which is preliminary data.</text>
</comment>
<dbReference type="GO" id="GO:0006310">
    <property type="term" value="P:DNA recombination"/>
    <property type="evidence" value="ECO:0007669"/>
    <property type="project" value="UniProtKB-KW"/>
</dbReference>
<keyword evidence="1" id="KW-0067">ATP-binding</keyword>
<name>A0A6A4X3Y8_AMPAM</name>
<feature type="domain" description="Helitron helicase-like" evidence="4">
    <location>
        <begin position="229"/>
        <end position="421"/>
    </location>
</feature>
<evidence type="ECO:0000313" key="6">
    <source>
        <dbReference type="EMBL" id="KAF0314436.1"/>
    </source>
</evidence>
<feature type="domain" description="DUF6570" evidence="5">
    <location>
        <begin position="9"/>
        <end position="44"/>
    </location>
</feature>
<dbReference type="PANTHER" id="PTHR47642:SF5">
    <property type="entry name" value="ATP-DEPENDENT DNA HELICASE"/>
    <property type="match status" value="1"/>
</dbReference>
<dbReference type="Gene3D" id="3.40.50.300">
    <property type="entry name" value="P-loop containing nucleotide triphosphate hydrolases"/>
    <property type="match status" value="1"/>
</dbReference>
<keyword evidence="1" id="KW-0233">DNA recombination</keyword>
<accession>A0A6A4X3Y8</accession>
<comment type="catalytic activity">
    <reaction evidence="1">
        <text>ATP + H2O = ADP + phosphate + H(+)</text>
        <dbReference type="Rhea" id="RHEA:13065"/>
        <dbReference type="ChEBI" id="CHEBI:15377"/>
        <dbReference type="ChEBI" id="CHEBI:15378"/>
        <dbReference type="ChEBI" id="CHEBI:30616"/>
        <dbReference type="ChEBI" id="CHEBI:43474"/>
        <dbReference type="ChEBI" id="CHEBI:456216"/>
        <dbReference type="EC" id="5.6.2.3"/>
    </reaction>
</comment>
<dbReference type="GO" id="GO:0005524">
    <property type="term" value="F:ATP binding"/>
    <property type="evidence" value="ECO:0007669"/>
    <property type="project" value="UniProtKB-KW"/>
</dbReference>
<dbReference type="EC" id="5.6.2.3" evidence="1"/>
<dbReference type="Pfam" id="PF14214">
    <property type="entry name" value="Helitron_like_N"/>
    <property type="match status" value="1"/>
</dbReference>
<evidence type="ECO:0000259" key="3">
    <source>
        <dbReference type="Pfam" id="PF05970"/>
    </source>
</evidence>
<dbReference type="InterPro" id="IPR051055">
    <property type="entry name" value="PIF1_helicase"/>
</dbReference>
<feature type="compositionally biased region" description="Gly residues" evidence="2">
    <location>
        <begin position="76"/>
        <end position="139"/>
    </location>
</feature>
<feature type="compositionally biased region" description="Acidic residues" evidence="2">
    <location>
        <begin position="808"/>
        <end position="830"/>
    </location>
</feature>
<keyword evidence="1" id="KW-0378">Hydrolase</keyword>
<dbReference type="InterPro" id="IPR046700">
    <property type="entry name" value="DUF6570"/>
</dbReference>
<dbReference type="Proteomes" id="UP000440578">
    <property type="component" value="Unassembled WGS sequence"/>
</dbReference>
<dbReference type="OrthoDB" id="6377339at2759"/>
<comment type="similarity">
    <text evidence="1">Belongs to the helicase family.</text>
</comment>
<sequence>MRKQGTNNSQRDYRVRQETVVAALRWLQAHNPYYRNIIISQENIAELPIDGVPATLPELDDDDGDGDRPEESRVPVGGGGGPVGDGDGPAGGRGGPESDGDGPVGGGGGPESDGDGPVGGGDGPVGGGGGPVDSGGGPVGDVEQHGGSTFTAVENHGSHLNEVERIAQTVGGNVEPLEWPRRGQQPVNEYNHVELFTQSFPALFPMASADITHVDPTNPREKNVDYGEWLSHLMSLEDGRYARHPRFRYYAWNLLQRKRAAQTGRVFLKRDEEARGMSVDELQQLLAGGNSSIQNQLHYFASGLRGTPQWKKARRSELLDLIEEIGMPQFFFTTSAADLHWPDLQLLLMRLEGAEGAETGAIDDAGRNGRIVRNPHGASVFFVRRMELLLEHVINADGHLKHHWIIFEWQHRGSVHAHGLLWMNDCPTSHVEELLSAENREDEKRELLAYFDGYVSAWNPGSISADDIHRYQQQASNHPQLANPTITTPQASRHPCQLRYGEHENSATDINQLINVANRHRNCSTTTCLKRKRGQLVCKAGFPQELRGASAFLQEEREGAYKFPPARNDPILNQYPSRWIQLQRANMDLKPVLSKHALVQYITKYCTKNEPSSNTLQAVTEKLLQQQPPGDVEPASAAAAYNRLLMNSVGSRDITAQEVAHHSLQLPALLTSATFTVATINEREVTAGGVVQRSPWHKYKERPTTDTADAMSFIQYIRSHNLDTHRPRRRPAVPRIFPRLRVSCPDDPKFDAWCHHQLRVYRPCRSDEELRPDPTVSWAEALRLWVDDGGDVPQSVLQVLHGCQQQTEDTEETDEDSENEEDGVMDTDGTPEDWMLAGRAEQLPAEETADVIDHPDWHTYWTEVEGLAEDAAMFIQRSKTENEVRFVPPDNAHADRLNDEQQMAYQLLHASFQPNAAPVHLLVSGTAGSGKSFLIMCLRRQCLEEFGEQSAQLLRVCAPTGTAAFNIMGETLHRCLSLPVPLTNDLPELTGEQLQSLQTRLEGPRLLIIDEMSMVGRKLLRAVDLRLRQAFPRHSAKPFGAVSVCLMGDFGQLPPVMDRPMYDSTSGGGRLSEDGRASFRAFKKAVVLRRVERVRGSEPAQEQFRRLLSHVRDGNITIDDYRLLSTRLEAHLSDEERRKFADAPRLVASHEVEQDINRRQLRNIGRPCFNLKAVHQPATARKKSAQDAGGLEPVVQLTEGAKVMLKSNMWVSAGLTNGTLGTVAGLLYPPDAPGPDTLPAAVCVEFPGYQGPAWNPEKPKVVPVPAITSKWMEGARLHSRTQIPLALAFAVTIHKCQGWTRPAVWVDIGPKEFALGLTFVALSRATSLRGLILNPTDPAAAQWSRLVRINNSNGQKKRKEVDRLLQRLQEST</sequence>
<feature type="domain" description="DNA helicase Pif1-like DEAD-box helicase" evidence="3">
    <location>
        <begin position="897"/>
        <end position="1118"/>
    </location>
</feature>
<dbReference type="EMBL" id="VIIS01000020">
    <property type="protein sequence ID" value="KAF0314436.1"/>
    <property type="molecule type" value="Genomic_DNA"/>
</dbReference>
<evidence type="ECO:0000313" key="7">
    <source>
        <dbReference type="Proteomes" id="UP000440578"/>
    </source>
</evidence>
<dbReference type="Pfam" id="PF20209">
    <property type="entry name" value="DUF6570"/>
    <property type="match status" value="1"/>
</dbReference>
<dbReference type="SUPFAM" id="SSF52540">
    <property type="entry name" value="P-loop containing nucleoside triphosphate hydrolases"/>
    <property type="match status" value="2"/>
</dbReference>
<comment type="cofactor">
    <cofactor evidence="1">
        <name>Mg(2+)</name>
        <dbReference type="ChEBI" id="CHEBI:18420"/>
    </cofactor>
</comment>
<dbReference type="InterPro" id="IPR025476">
    <property type="entry name" value="Helitron_helicase-like"/>
</dbReference>
<keyword evidence="1" id="KW-0227">DNA damage</keyword>
<evidence type="ECO:0000259" key="5">
    <source>
        <dbReference type="Pfam" id="PF20209"/>
    </source>
</evidence>
<reference evidence="6 7" key="1">
    <citation type="submission" date="2019-07" db="EMBL/GenBank/DDBJ databases">
        <title>Draft genome assembly of a fouling barnacle, Amphibalanus amphitrite (Darwin, 1854): The first reference genome for Thecostraca.</title>
        <authorList>
            <person name="Kim W."/>
        </authorList>
    </citation>
    <scope>NUCLEOTIDE SEQUENCE [LARGE SCALE GENOMIC DNA]</scope>
    <source>
        <strain evidence="6">SNU_AA5</strain>
        <tissue evidence="6">Soma without cirri and trophi</tissue>
    </source>
</reference>
<dbReference type="GO" id="GO:0016787">
    <property type="term" value="F:hydrolase activity"/>
    <property type="evidence" value="ECO:0007669"/>
    <property type="project" value="UniProtKB-KW"/>
</dbReference>
<keyword evidence="7" id="KW-1185">Reference proteome</keyword>
<keyword evidence="1" id="KW-0547">Nucleotide-binding</keyword>
<feature type="region of interest" description="Disordered" evidence="2">
    <location>
        <begin position="803"/>
        <end position="830"/>
    </location>
</feature>
<gene>
    <name evidence="6" type="primary">pfh1</name>
    <name evidence="6" type="ORF">FJT64_015111</name>
</gene>
<evidence type="ECO:0000256" key="2">
    <source>
        <dbReference type="SAM" id="MobiDB-lite"/>
    </source>
</evidence>
<dbReference type="InterPro" id="IPR010285">
    <property type="entry name" value="DNA_helicase_pif1-like_DEAD"/>
</dbReference>
<dbReference type="InterPro" id="IPR027417">
    <property type="entry name" value="P-loop_NTPase"/>
</dbReference>
<dbReference type="GO" id="GO:0000723">
    <property type="term" value="P:telomere maintenance"/>
    <property type="evidence" value="ECO:0007669"/>
    <property type="project" value="InterPro"/>
</dbReference>
<evidence type="ECO:0000259" key="4">
    <source>
        <dbReference type="Pfam" id="PF14214"/>
    </source>
</evidence>
<organism evidence="6 7">
    <name type="scientific">Amphibalanus amphitrite</name>
    <name type="common">Striped barnacle</name>
    <name type="synonym">Balanus amphitrite</name>
    <dbReference type="NCBI Taxonomy" id="1232801"/>
    <lineage>
        <taxon>Eukaryota</taxon>
        <taxon>Metazoa</taxon>
        <taxon>Ecdysozoa</taxon>
        <taxon>Arthropoda</taxon>
        <taxon>Crustacea</taxon>
        <taxon>Multicrustacea</taxon>
        <taxon>Cirripedia</taxon>
        <taxon>Thoracica</taxon>
        <taxon>Thoracicalcarea</taxon>
        <taxon>Balanomorpha</taxon>
        <taxon>Balanoidea</taxon>
        <taxon>Balanidae</taxon>
        <taxon>Amphibalaninae</taxon>
        <taxon>Amphibalanus</taxon>
    </lineage>
</organism>
<evidence type="ECO:0000256" key="1">
    <source>
        <dbReference type="RuleBase" id="RU363044"/>
    </source>
</evidence>
<dbReference type="GO" id="GO:0043139">
    <property type="term" value="F:5'-3' DNA helicase activity"/>
    <property type="evidence" value="ECO:0007669"/>
    <property type="project" value="UniProtKB-EC"/>
</dbReference>
<dbReference type="Pfam" id="PF05970">
    <property type="entry name" value="PIF1"/>
    <property type="match status" value="1"/>
</dbReference>
<feature type="region of interest" description="Disordered" evidence="2">
    <location>
        <begin position="52"/>
        <end position="153"/>
    </location>
</feature>
<dbReference type="GO" id="GO:0006281">
    <property type="term" value="P:DNA repair"/>
    <property type="evidence" value="ECO:0007669"/>
    <property type="project" value="UniProtKB-KW"/>
</dbReference>
<keyword evidence="1" id="KW-0234">DNA repair</keyword>
<dbReference type="PANTHER" id="PTHR47642">
    <property type="entry name" value="ATP-DEPENDENT DNA HELICASE"/>
    <property type="match status" value="1"/>
</dbReference>
<keyword evidence="1 6" id="KW-0347">Helicase</keyword>
<proteinExistence type="inferred from homology"/>
<protein>
    <recommendedName>
        <fullName evidence="1">ATP-dependent DNA helicase</fullName>
        <ecNumber evidence="1">5.6.2.3</ecNumber>
    </recommendedName>
</protein>